<evidence type="ECO:0000259" key="3">
    <source>
        <dbReference type="Pfam" id="PF13976"/>
    </source>
</evidence>
<dbReference type="PANTHER" id="PTHR47481">
    <property type="match status" value="1"/>
</dbReference>
<dbReference type="InterPro" id="IPR013103">
    <property type="entry name" value="RVT_2"/>
</dbReference>
<dbReference type="EMBL" id="DP000010">
    <property type="protein sequence ID" value="ABA92093.1"/>
    <property type="molecule type" value="Genomic_DNA"/>
</dbReference>
<evidence type="ECO:0000313" key="4">
    <source>
        <dbReference type="EMBL" id="ABA92093.1"/>
    </source>
</evidence>
<dbReference type="AlphaFoldDB" id="Q2R8R2"/>
<dbReference type="InterPro" id="IPR025724">
    <property type="entry name" value="GAG-pre-integrase_dom"/>
</dbReference>
<dbReference type="Pfam" id="PF14223">
    <property type="entry name" value="Retrotran_gag_2"/>
    <property type="match status" value="1"/>
</dbReference>
<dbReference type="Pfam" id="PF13976">
    <property type="entry name" value="gag_pre-integrs"/>
    <property type="match status" value="1"/>
</dbReference>
<feature type="region of interest" description="Disordered" evidence="1">
    <location>
        <begin position="174"/>
        <end position="199"/>
    </location>
</feature>
<name>Q2R8R2_ORYSJ</name>
<evidence type="ECO:0000259" key="2">
    <source>
        <dbReference type="Pfam" id="PF07727"/>
    </source>
</evidence>
<protein>
    <submittedName>
        <fullName evidence="4">Retrotransposon protein, putative, Ty1-copia subclass</fullName>
    </submittedName>
</protein>
<dbReference type="PANTHER" id="PTHR47481:SF31">
    <property type="entry name" value="OS01G0873500 PROTEIN"/>
    <property type="match status" value="1"/>
</dbReference>
<dbReference type="Pfam" id="PF07727">
    <property type="entry name" value="RVT_2"/>
    <property type="match status" value="1"/>
</dbReference>
<feature type="domain" description="Reverse transcriptase Ty1/copia-type" evidence="2">
    <location>
        <begin position="452"/>
        <end position="562"/>
    </location>
</feature>
<proteinExistence type="predicted"/>
<gene>
    <name evidence="4" type="ordered locus">LOC_Os11g11300</name>
</gene>
<reference evidence="4" key="1">
    <citation type="journal article" date="2005" name="BMC Biol.">
        <title>The sequence of rice chromosomes 11 and 12, rich in disease resistance genes and recent gene duplications.</title>
        <authorList>
            <consortium name="The rice chromosomes 11 and 12 sequencing consortia"/>
        </authorList>
    </citation>
    <scope>NUCLEOTIDE SEQUENCE [LARGE SCALE GENOMIC DNA]</scope>
</reference>
<reference evidence="4" key="2">
    <citation type="submission" date="2005-04" db="EMBL/GenBank/DDBJ databases">
        <authorList>
            <person name="Buell C.R."/>
            <person name="Wing R.A."/>
            <person name="McCombie W.A."/>
            <person name="Ouyang S."/>
        </authorList>
    </citation>
    <scope>NUCLEOTIDE SEQUENCE</scope>
</reference>
<organism evidence="4">
    <name type="scientific">Oryza sativa subsp. japonica</name>
    <name type="common">Rice</name>
    <dbReference type="NCBI Taxonomy" id="39947"/>
    <lineage>
        <taxon>Eukaryota</taxon>
        <taxon>Viridiplantae</taxon>
        <taxon>Streptophyta</taxon>
        <taxon>Embryophyta</taxon>
        <taxon>Tracheophyta</taxon>
        <taxon>Spermatophyta</taxon>
        <taxon>Magnoliopsida</taxon>
        <taxon>Liliopsida</taxon>
        <taxon>Poales</taxon>
        <taxon>Poaceae</taxon>
        <taxon>BOP clade</taxon>
        <taxon>Oryzoideae</taxon>
        <taxon>Oryzeae</taxon>
        <taxon>Oryzinae</taxon>
        <taxon>Oryza</taxon>
        <taxon>Oryza sativa</taxon>
    </lineage>
</organism>
<feature type="domain" description="GAG-pre-integrase" evidence="3">
    <location>
        <begin position="293"/>
        <end position="339"/>
    </location>
</feature>
<evidence type="ECO:0000256" key="1">
    <source>
        <dbReference type="SAM" id="MobiDB-lite"/>
    </source>
</evidence>
<reference evidence="4" key="3">
    <citation type="submission" date="2006-01" db="EMBL/GenBank/DDBJ databases">
        <authorList>
            <person name="Buell R."/>
        </authorList>
    </citation>
    <scope>NUCLEOTIDE SEQUENCE</scope>
</reference>
<sequence>MEGYLTGAKRAPSTEVDVKEGDKVVTKINPAYEEWVVANQQMLGFLLASVSKDILTQVVNLETVAETWSAIMTMLSSQSRARALNTRLALSMTHKDNLSVTEYIGKMKTLADKMSSADKPLDDEEMMSYILTGLDNDYEPVVSSLVGKAEAIPVVEIYTQLPSFESRAKLRQQANGSSVNSARHGGKGDGFTDNSPFGNTNSFRARGNSGGYAAAASYGVDANWYMDTGATDHITGELDKLTTHEKYNGKEQIHTASYAAVDNHAFVEVHSHSIAIKDQVTKNLLLRGPCRNGLYLLPTSSFSTSKQVLGAIKPTISRWHNRLGHPSLAIVQKINRNNPKKVLKILDRITKLLQKILKKMQQIQISQKIPETTSLMAQIPRVIPLPHLRTRLRSHSTMTRMSMVRLLNSRGINRRLSRPQFLAIMAMAVKDPLCLLRIRLWLSLHGQLLISIEEVYMKQPPGYENKSKPRYICKLDKALYGLKQAPRAWYSRLSTKLVNLGCQASKADMPLFFYNKGSVTIFVLIYVDDIIVAVTALLADLRQEFALKDLGDLHYFLGIEKRRILKVLGPVHEHIVKANMLKSLKTHGMSHPNIGCER</sequence>
<accession>Q2R8R2</accession>